<dbReference type="InterPro" id="IPR001128">
    <property type="entry name" value="Cyt_P450"/>
</dbReference>
<dbReference type="PANTHER" id="PTHR24305">
    <property type="entry name" value="CYTOCHROME P450"/>
    <property type="match status" value="1"/>
</dbReference>
<dbReference type="EMBL" id="JAJVCZ030000001">
    <property type="protein sequence ID" value="KAL0265031.1"/>
    <property type="molecule type" value="Genomic_DNA"/>
</dbReference>
<evidence type="ECO:0000313" key="3">
    <source>
        <dbReference type="EMBL" id="KAL0265031.1"/>
    </source>
</evidence>
<evidence type="ECO:0008006" key="5">
    <source>
        <dbReference type="Google" id="ProtNLM"/>
    </source>
</evidence>
<name>A0ABR3CVW3_9PEZI</name>
<comment type="caution">
    <text evidence="3">The sequence shown here is derived from an EMBL/GenBank/DDBJ whole genome shotgun (WGS) entry which is preliminary data.</text>
</comment>
<proteinExistence type="inferred from homology"/>
<dbReference type="Gene3D" id="1.10.630.10">
    <property type="entry name" value="Cytochrome P450"/>
    <property type="match status" value="1"/>
</dbReference>
<keyword evidence="2" id="KW-1133">Transmembrane helix</keyword>
<dbReference type="Pfam" id="PF00067">
    <property type="entry name" value="p450"/>
    <property type="match status" value="1"/>
</dbReference>
<evidence type="ECO:0000313" key="4">
    <source>
        <dbReference type="Proteomes" id="UP001430584"/>
    </source>
</evidence>
<organism evidence="3 4">
    <name type="scientific">Diplodia seriata</name>
    <dbReference type="NCBI Taxonomy" id="420778"/>
    <lineage>
        <taxon>Eukaryota</taxon>
        <taxon>Fungi</taxon>
        <taxon>Dikarya</taxon>
        <taxon>Ascomycota</taxon>
        <taxon>Pezizomycotina</taxon>
        <taxon>Dothideomycetes</taxon>
        <taxon>Dothideomycetes incertae sedis</taxon>
        <taxon>Botryosphaeriales</taxon>
        <taxon>Botryosphaeriaceae</taxon>
        <taxon>Diplodia</taxon>
    </lineage>
</organism>
<protein>
    <recommendedName>
        <fullName evidence="5">Cytochrome P450</fullName>
    </recommendedName>
</protein>
<dbReference type="GeneID" id="92005073"/>
<evidence type="ECO:0000256" key="2">
    <source>
        <dbReference type="SAM" id="Phobius"/>
    </source>
</evidence>
<gene>
    <name evidence="3" type="ORF">SLS55_000988</name>
</gene>
<dbReference type="Proteomes" id="UP001430584">
    <property type="component" value="Unassembled WGS sequence"/>
</dbReference>
<dbReference type="SUPFAM" id="SSF48264">
    <property type="entry name" value="Cytochrome P450"/>
    <property type="match status" value="1"/>
</dbReference>
<dbReference type="PANTHER" id="PTHR24305:SF166">
    <property type="entry name" value="CYTOCHROME P450 12A4, MITOCHONDRIAL-RELATED"/>
    <property type="match status" value="1"/>
</dbReference>
<comment type="similarity">
    <text evidence="1">Belongs to the cytochrome P450 family.</text>
</comment>
<keyword evidence="2" id="KW-0812">Transmembrane</keyword>
<reference evidence="3 4" key="1">
    <citation type="submission" date="2024-02" db="EMBL/GenBank/DDBJ databases">
        <title>De novo assembly and annotation of 12 fungi associated with fruit tree decline syndrome in Ontario, Canada.</title>
        <authorList>
            <person name="Sulman M."/>
            <person name="Ellouze W."/>
            <person name="Ilyukhin E."/>
        </authorList>
    </citation>
    <scope>NUCLEOTIDE SEQUENCE [LARGE SCALE GENOMIC DNA]</scope>
    <source>
        <strain evidence="3 4">FDS-637</strain>
    </source>
</reference>
<evidence type="ECO:0000256" key="1">
    <source>
        <dbReference type="ARBA" id="ARBA00010617"/>
    </source>
</evidence>
<sequence>MLFTEPLGAFALGVLGCLLFYHFIIYPGGLQTVYLGGFEKPDWYANVFANFGMSNMVSMKDHHSHSVRKRMVSNIYSNSTLLSSPALKNITQTILNERFIPVLRSAIAGSKDVDVYSLFGGTSMDIVTGYIFGLPSSTDFTTDEAERRRFHDLYFSRRGPDFWLQFPGLVGLLRKIGIKLIPDRFVAATLEIEAFVMAMCDKAAARISAMSATEPLEAAPPPPPSHHPTVYAHLSAALTTQATLTDATPAAAEATRLALASECMDHVVAGYETSTVTLTYLCWHLSRQPSIQHALRHEIQGIIATNSASAAFTIKHVIAALYANFETEIVDDEGIEQEDHFLAHPKGHRLILRLKEMDARE</sequence>
<dbReference type="InterPro" id="IPR050121">
    <property type="entry name" value="Cytochrome_P450_monoxygenase"/>
</dbReference>
<keyword evidence="4" id="KW-1185">Reference proteome</keyword>
<feature type="transmembrane region" description="Helical" evidence="2">
    <location>
        <begin position="7"/>
        <end position="26"/>
    </location>
</feature>
<dbReference type="InterPro" id="IPR036396">
    <property type="entry name" value="Cyt_P450_sf"/>
</dbReference>
<dbReference type="RefSeq" id="XP_066637771.1">
    <property type="nucleotide sequence ID" value="XM_066772492.1"/>
</dbReference>
<keyword evidence="2" id="KW-0472">Membrane</keyword>
<accession>A0ABR3CVW3</accession>